<dbReference type="InterPro" id="IPR034683">
    <property type="entry name" value="IspD/TarI"/>
</dbReference>
<dbReference type="InterPro" id="IPR018294">
    <property type="entry name" value="ISPD_synthase_CS"/>
</dbReference>
<dbReference type="EMBL" id="ATDN01000078">
    <property type="protein sequence ID" value="RWA15681.1"/>
    <property type="molecule type" value="Genomic_DNA"/>
</dbReference>
<dbReference type="GO" id="GO:0008299">
    <property type="term" value="P:isoprenoid biosynthetic process"/>
    <property type="evidence" value="ECO:0007669"/>
    <property type="project" value="InterPro"/>
</dbReference>
<sequence>MRVSSKPYAVGVVLAAGLGSRVGADGNKAYLQVADRAMVSWSLDTLSQLADVARVVLVYRQGERGLAEDTVSRELPTATVEFVEGGDSRHASEFNVLRYLAADIESGAIDVVLIHDAARPVAGADMFVTAVSVAREYGGAIPALPLPDVVNAGDRIESPRHTATLVRVQTPQAFRAAPLLQAYRTAEHQRFEATDTSSCVEAFTDVEVRTFPGEQRNIKVTYARDIAIAEHLLADRISSHPGAGSR</sequence>
<dbReference type="Pfam" id="PF01128">
    <property type="entry name" value="IspD"/>
    <property type="match status" value="1"/>
</dbReference>
<evidence type="ECO:0000256" key="2">
    <source>
        <dbReference type="ARBA" id="ARBA00022695"/>
    </source>
</evidence>
<dbReference type="GO" id="GO:0050518">
    <property type="term" value="F:2-C-methyl-D-erythritol 4-phosphate cytidylyltransferase activity"/>
    <property type="evidence" value="ECO:0007669"/>
    <property type="project" value="TreeGrafter"/>
</dbReference>
<comment type="caution">
    <text evidence="3">The sequence shown here is derived from an EMBL/GenBank/DDBJ whole genome shotgun (WGS) entry which is preliminary data.</text>
</comment>
<keyword evidence="1" id="KW-0808">Transferase</keyword>
<organism evidence="3 4">
    <name type="scientific">Mycolicibacterium elephantis DSM 44368</name>
    <dbReference type="NCBI Taxonomy" id="1335622"/>
    <lineage>
        <taxon>Bacteria</taxon>
        <taxon>Bacillati</taxon>
        <taxon>Actinomycetota</taxon>
        <taxon>Actinomycetes</taxon>
        <taxon>Mycobacteriales</taxon>
        <taxon>Mycobacteriaceae</taxon>
        <taxon>Mycolicibacterium</taxon>
    </lineage>
</organism>
<dbReference type="CDD" id="cd02516">
    <property type="entry name" value="CDP-ME_synthetase"/>
    <property type="match status" value="1"/>
</dbReference>
<dbReference type="InterPro" id="IPR050088">
    <property type="entry name" value="IspD/TarI_cytidylyltransf_bact"/>
</dbReference>
<keyword evidence="4" id="KW-1185">Reference proteome</keyword>
<evidence type="ECO:0000256" key="1">
    <source>
        <dbReference type="ARBA" id="ARBA00022679"/>
    </source>
</evidence>
<dbReference type="PROSITE" id="PS01295">
    <property type="entry name" value="ISPD"/>
    <property type="match status" value="1"/>
</dbReference>
<dbReference type="AlphaFoldDB" id="A0A439DM31"/>
<evidence type="ECO:0008006" key="5">
    <source>
        <dbReference type="Google" id="ProtNLM"/>
    </source>
</evidence>
<name>A0A439DM31_9MYCO</name>
<dbReference type="PANTHER" id="PTHR32125:SF4">
    <property type="entry name" value="2-C-METHYL-D-ERYTHRITOL 4-PHOSPHATE CYTIDYLYLTRANSFERASE, CHLOROPLASTIC"/>
    <property type="match status" value="1"/>
</dbReference>
<reference evidence="3 4" key="1">
    <citation type="submission" date="2013-06" db="EMBL/GenBank/DDBJ databases">
        <title>The draft sequence of the Mycobacterium elephantis genome.</title>
        <authorList>
            <person name="Pettersson F.B."/>
            <person name="Das S."/>
            <person name="Dasgupta S."/>
            <person name="Bhattacharya A."/>
            <person name="Kirsebom L.A."/>
        </authorList>
    </citation>
    <scope>NUCLEOTIDE SEQUENCE [LARGE SCALE GENOMIC DNA]</scope>
    <source>
        <strain evidence="3 4">DSM 44368</strain>
    </source>
</reference>
<evidence type="ECO:0000313" key="3">
    <source>
        <dbReference type="EMBL" id="RWA15681.1"/>
    </source>
</evidence>
<protein>
    <recommendedName>
        <fullName evidence="5">2-C-methyl-D-erythritol 4-phosphate cytidylyltransferase</fullName>
    </recommendedName>
</protein>
<accession>A0A439DM31</accession>
<dbReference type="PANTHER" id="PTHR32125">
    <property type="entry name" value="2-C-METHYL-D-ERYTHRITOL 4-PHOSPHATE CYTIDYLYLTRANSFERASE, CHLOROPLASTIC"/>
    <property type="match status" value="1"/>
</dbReference>
<dbReference type="RefSeq" id="WP_128111014.1">
    <property type="nucleotide sequence ID" value="NZ_ATDN01000078.1"/>
</dbReference>
<keyword evidence="2" id="KW-0548">Nucleotidyltransferase</keyword>
<proteinExistence type="predicted"/>
<gene>
    <name evidence="3" type="ORF">MELE44368_09255</name>
</gene>
<evidence type="ECO:0000313" key="4">
    <source>
        <dbReference type="Proteomes" id="UP000287177"/>
    </source>
</evidence>
<dbReference type="Gene3D" id="3.90.550.10">
    <property type="entry name" value="Spore Coat Polysaccharide Biosynthesis Protein SpsA, Chain A"/>
    <property type="match status" value="1"/>
</dbReference>
<dbReference type="Proteomes" id="UP000287177">
    <property type="component" value="Unassembled WGS sequence"/>
</dbReference>
<dbReference type="SUPFAM" id="SSF53448">
    <property type="entry name" value="Nucleotide-diphospho-sugar transferases"/>
    <property type="match status" value="1"/>
</dbReference>
<dbReference type="InterPro" id="IPR029044">
    <property type="entry name" value="Nucleotide-diphossugar_trans"/>
</dbReference>